<gene>
    <name evidence="4" type="ORF">GCM10009114_21970</name>
</gene>
<dbReference type="InterPro" id="IPR001670">
    <property type="entry name" value="ADH_Fe/GldA"/>
</dbReference>
<evidence type="ECO:0000313" key="5">
    <source>
        <dbReference type="Proteomes" id="UP001500359"/>
    </source>
</evidence>
<evidence type="ECO:0008006" key="6">
    <source>
        <dbReference type="Google" id="ProtNLM"/>
    </source>
</evidence>
<evidence type="ECO:0000313" key="4">
    <source>
        <dbReference type="EMBL" id="GAA0857183.1"/>
    </source>
</evidence>
<evidence type="ECO:0000259" key="2">
    <source>
        <dbReference type="Pfam" id="PF00465"/>
    </source>
</evidence>
<proteinExistence type="predicted"/>
<accession>A0ABP3WW15</accession>
<dbReference type="RefSeq" id="WP_343859870.1">
    <property type="nucleotide sequence ID" value="NZ_BAAAFD010000005.1"/>
</dbReference>
<protein>
    <recommendedName>
        <fullName evidence="6">Alcohol dehydrogenase</fullName>
    </recommendedName>
</protein>
<evidence type="ECO:0000256" key="1">
    <source>
        <dbReference type="ARBA" id="ARBA00023002"/>
    </source>
</evidence>
<dbReference type="Pfam" id="PF25137">
    <property type="entry name" value="ADH_Fe_C"/>
    <property type="match status" value="1"/>
</dbReference>
<dbReference type="Proteomes" id="UP001500359">
    <property type="component" value="Unassembled WGS sequence"/>
</dbReference>
<dbReference type="InterPro" id="IPR039697">
    <property type="entry name" value="Alcohol_dehydrogenase_Fe"/>
</dbReference>
<organism evidence="4 5">
    <name type="scientific">Aliiglaciecola litoralis</name>
    <dbReference type="NCBI Taxonomy" id="582857"/>
    <lineage>
        <taxon>Bacteria</taxon>
        <taxon>Pseudomonadati</taxon>
        <taxon>Pseudomonadota</taxon>
        <taxon>Gammaproteobacteria</taxon>
        <taxon>Alteromonadales</taxon>
        <taxon>Alteromonadaceae</taxon>
        <taxon>Aliiglaciecola</taxon>
    </lineage>
</organism>
<name>A0ABP3WW15_9ALTE</name>
<reference evidence="5" key="1">
    <citation type="journal article" date="2019" name="Int. J. Syst. Evol. Microbiol.">
        <title>The Global Catalogue of Microorganisms (GCM) 10K type strain sequencing project: providing services to taxonomists for standard genome sequencing and annotation.</title>
        <authorList>
            <consortium name="The Broad Institute Genomics Platform"/>
            <consortium name="The Broad Institute Genome Sequencing Center for Infectious Disease"/>
            <person name="Wu L."/>
            <person name="Ma J."/>
        </authorList>
    </citation>
    <scope>NUCLEOTIDE SEQUENCE [LARGE SCALE GENOMIC DNA]</scope>
    <source>
        <strain evidence="5">JCM 15896</strain>
    </source>
</reference>
<dbReference type="Pfam" id="PF00465">
    <property type="entry name" value="Fe-ADH"/>
    <property type="match status" value="1"/>
</dbReference>
<dbReference type="InterPro" id="IPR035873">
    <property type="entry name" value="PhpC"/>
</dbReference>
<sequence>MNRAFEQFSDVKIIECDDFLSALPELAATGNILLITSQSFSQRGLVKQVVDTLGSTRVHVFDQVTPNPEKAHLSSHVTRFMQSKITHVIALGGGSVIDAAKIFCALLSHPTLSLDDLLSVASVENKLNLIAVPTTSGTGAEVTPFATVWQSDIARKYSLYGIRPNVALLDPSLTLSLSVEQTLYPALDALSHALESQWNVNNTEQSSVYAVLAINLVCDNLPLALVDPSDLVARKNLQVAATCAGIAISITKTALAHAMSYPVTLQFGVPHGLACSFTLLSILNTFGSDKLNLSADLAVKVAQLLESLDLPSELERFVDWKTLTSQLNITLDPSRAGNFVVDVEDIKVMDILQGAKA</sequence>
<evidence type="ECO:0000259" key="3">
    <source>
        <dbReference type="Pfam" id="PF25137"/>
    </source>
</evidence>
<feature type="domain" description="Fe-containing alcohol dehydrogenase-like C-terminal" evidence="3">
    <location>
        <begin position="184"/>
        <end position="286"/>
    </location>
</feature>
<keyword evidence="5" id="KW-1185">Reference proteome</keyword>
<feature type="domain" description="Alcohol dehydrogenase iron-type/glycerol dehydrogenase GldA" evidence="2">
    <location>
        <begin position="20"/>
        <end position="171"/>
    </location>
</feature>
<dbReference type="Gene3D" id="1.20.1090.10">
    <property type="entry name" value="Dehydroquinate synthase-like - alpha domain"/>
    <property type="match status" value="1"/>
</dbReference>
<dbReference type="EMBL" id="BAAAFD010000005">
    <property type="protein sequence ID" value="GAA0857183.1"/>
    <property type="molecule type" value="Genomic_DNA"/>
</dbReference>
<dbReference type="Gene3D" id="3.40.50.1970">
    <property type="match status" value="1"/>
</dbReference>
<dbReference type="InterPro" id="IPR056798">
    <property type="entry name" value="ADH_Fe_C"/>
</dbReference>
<dbReference type="CDD" id="cd08182">
    <property type="entry name" value="HEPD"/>
    <property type="match status" value="1"/>
</dbReference>
<dbReference type="SUPFAM" id="SSF56796">
    <property type="entry name" value="Dehydroquinate synthase-like"/>
    <property type="match status" value="1"/>
</dbReference>
<dbReference type="PANTHER" id="PTHR11496:SF103">
    <property type="entry name" value="DEHYDROGENASE, PUTATIVE-RELATED"/>
    <property type="match status" value="1"/>
</dbReference>
<comment type="caution">
    <text evidence="4">The sequence shown here is derived from an EMBL/GenBank/DDBJ whole genome shotgun (WGS) entry which is preliminary data.</text>
</comment>
<dbReference type="PANTHER" id="PTHR11496">
    <property type="entry name" value="ALCOHOL DEHYDROGENASE"/>
    <property type="match status" value="1"/>
</dbReference>
<keyword evidence="1" id="KW-0560">Oxidoreductase</keyword>